<keyword evidence="3" id="KW-0558">Oxidation</keyword>
<dbReference type="PROSITE" id="PS00687">
    <property type="entry name" value="ALDEHYDE_DEHYDR_GLU"/>
    <property type="match status" value="1"/>
</dbReference>
<evidence type="ECO:0000259" key="6">
    <source>
        <dbReference type="Pfam" id="PF00171"/>
    </source>
</evidence>
<dbReference type="Gene3D" id="3.40.309.10">
    <property type="entry name" value="Aldehyde Dehydrogenase, Chain A, domain 2"/>
    <property type="match status" value="1"/>
</dbReference>
<comment type="similarity">
    <text evidence="1 5">Belongs to the aldehyde dehydrogenase family.</text>
</comment>
<dbReference type="InterPro" id="IPR016161">
    <property type="entry name" value="Ald_DH/histidinol_DH"/>
</dbReference>
<dbReference type="Gene3D" id="3.40.605.10">
    <property type="entry name" value="Aldehyde Dehydrogenase, Chain A, domain 1"/>
    <property type="match status" value="1"/>
</dbReference>
<keyword evidence="2 5" id="KW-0560">Oxidoreductase</keyword>
<dbReference type="GO" id="GO:0033721">
    <property type="term" value="F:aldehyde dehydrogenase (NADP+) activity"/>
    <property type="evidence" value="ECO:0007669"/>
    <property type="project" value="UniProtKB-EC"/>
</dbReference>
<evidence type="ECO:0000256" key="5">
    <source>
        <dbReference type="RuleBase" id="RU003345"/>
    </source>
</evidence>
<dbReference type="EMBL" id="CCNB01000005">
    <property type="protein sequence ID" value="CDX30543.1"/>
    <property type="molecule type" value="Genomic_DNA"/>
</dbReference>
<evidence type="ECO:0000256" key="2">
    <source>
        <dbReference type="ARBA" id="ARBA00023002"/>
    </source>
</evidence>
<dbReference type="EC" id="1.2.1.4" evidence="7"/>
<name>A0A090EP48_MESPL</name>
<evidence type="ECO:0000256" key="4">
    <source>
        <dbReference type="PROSITE-ProRule" id="PRU10007"/>
    </source>
</evidence>
<dbReference type="InterPro" id="IPR029510">
    <property type="entry name" value="Ald_DH_CS_GLU"/>
</dbReference>
<dbReference type="PANTHER" id="PTHR11699">
    <property type="entry name" value="ALDEHYDE DEHYDROGENASE-RELATED"/>
    <property type="match status" value="1"/>
</dbReference>
<protein>
    <submittedName>
        <fullName evidence="7">Aldehyde dehydrogenase 5, mitochondrial</fullName>
        <ecNumber evidence="7">1.2.1.3</ecNumber>
        <ecNumber evidence="7">1.2.1.4</ecNumber>
    </submittedName>
</protein>
<dbReference type="GO" id="GO:0004029">
    <property type="term" value="F:aldehyde dehydrogenase (NAD+) activity"/>
    <property type="evidence" value="ECO:0007669"/>
    <property type="project" value="UniProtKB-EC"/>
</dbReference>
<dbReference type="InterPro" id="IPR016160">
    <property type="entry name" value="Ald_DH_CS_CYS"/>
</dbReference>
<evidence type="ECO:0000313" key="7">
    <source>
        <dbReference type="EMBL" id="CDX30543.1"/>
    </source>
</evidence>
<sequence length="483" mass="51204">MNLLEVRNKNWMNFVSGEWLSSTELIDIENPATGQVIASVAAASEEGVSRAVAAARACVATGALTRCRPAVRAEMMMRIASEIRNRVADGAYIGCLESGKPLEAARAEFEEAARYFEYYAGMADKIEGNAIPLGDAYLDYTIREPHGISVQIVPWNFAPSICARSLAPALAAGNAVVVKSPELTPLAMIILFEAIERAGVPKGAVNLLCGLGQHTGAALVNHPDIDQIVFTGSVQTGVSIMKAAAERSVPCVMELGGKSAAIVFADANLDQVVKSVRSGTFYNAGQVCSALSRLVVHASIYEVVVEKVSAMAGTLKVGDGLAGADMGPVVSAHQLRKIEGACDRAKTAGARLVTGGKRLKDKGGWFMQPTVFADVDPHMEIAQEEVFGPVLSIIKFESDDEAFDIANGTRFGLVSGVFTQRLDIALTAPPRLNAGQVFVNEWFAGGIETPFGGNKMSGHGREKGQEAIGSYVRTKNVGIFLAR</sequence>
<dbReference type="Pfam" id="PF00171">
    <property type="entry name" value="Aldedh"/>
    <property type="match status" value="1"/>
</dbReference>
<dbReference type="PROSITE" id="PS00070">
    <property type="entry name" value="ALDEHYDE_DEHYDR_CYS"/>
    <property type="match status" value="1"/>
</dbReference>
<dbReference type="SUPFAM" id="SSF53720">
    <property type="entry name" value="ALDH-like"/>
    <property type="match status" value="1"/>
</dbReference>
<accession>A0A090EP48</accession>
<reference evidence="7 8" key="1">
    <citation type="submission" date="2014-08" db="EMBL/GenBank/DDBJ databases">
        <authorList>
            <person name="Moulin Lionel"/>
        </authorList>
    </citation>
    <scope>NUCLEOTIDE SEQUENCE [LARGE SCALE GENOMIC DNA]</scope>
</reference>
<organism evidence="7 8">
    <name type="scientific">Mesorhizobium plurifarium</name>
    <dbReference type="NCBI Taxonomy" id="69974"/>
    <lineage>
        <taxon>Bacteria</taxon>
        <taxon>Pseudomonadati</taxon>
        <taxon>Pseudomonadota</taxon>
        <taxon>Alphaproteobacteria</taxon>
        <taxon>Hyphomicrobiales</taxon>
        <taxon>Phyllobacteriaceae</taxon>
        <taxon>Mesorhizobium</taxon>
    </lineage>
</organism>
<evidence type="ECO:0000256" key="3">
    <source>
        <dbReference type="ARBA" id="ARBA00023097"/>
    </source>
</evidence>
<dbReference type="InterPro" id="IPR015590">
    <property type="entry name" value="Aldehyde_DH_dom"/>
</dbReference>
<feature type="active site" evidence="4">
    <location>
        <position position="254"/>
    </location>
</feature>
<evidence type="ECO:0000256" key="1">
    <source>
        <dbReference type="ARBA" id="ARBA00009986"/>
    </source>
</evidence>
<dbReference type="AlphaFoldDB" id="A0A090EP48"/>
<dbReference type="Proteomes" id="UP000046373">
    <property type="component" value="Unassembled WGS sequence"/>
</dbReference>
<gene>
    <name evidence="7" type="primary">ALD</name>
    <name evidence="7" type="ORF">MPLDJ20_130068</name>
</gene>
<dbReference type="InterPro" id="IPR016162">
    <property type="entry name" value="Ald_DH_N"/>
</dbReference>
<dbReference type="InterPro" id="IPR016163">
    <property type="entry name" value="Ald_DH_C"/>
</dbReference>
<dbReference type="FunFam" id="3.40.309.10:FF:000012">
    <property type="entry name" value="Betaine aldehyde dehydrogenase"/>
    <property type="match status" value="1"/>
</dbReference>
<proteinExistence type="inferred from homology"/>
<feature type="domain" description="Aldehyde dehydrogenase" evidence="6">
    <location>
        <begin position="21"/>
        <end position="477"/>
    </location>
</feature>
<dbReference type="FunFam" id="3.40.605.10:FF:000007">
    <property type="entry name" value="NAD/NADP-dependent betaine aldehyde dehydrogenase"/>
    <property type="match status" value="1"/>
</dbReference>
<evidence type="ECO:0000313" key="8">
    <source>
        <dbReference type="Proteomes" id="UP000046373"/>
    </source>
</evidence>
<dbReference type="GeneID" id="31888877"/>
<dbReference type="EC" id="1.2.1.3" evidence="7"/>